<dbReference type="STRING" id="366602.Caul_3989"/>
<feature type="chain" id="PRO_5002755590" description="DUF2271 domain-containing protein" evidence="1">
    <location>
        <begin position="23"/>
        <end position="176"/>
    </location>
</feature>
<proteinExistence type="predicted"/>
<dbReference type="eggNOG" id="COG3656">
    <property type="taxonomic scope" value="Bacteria"/>
</dbReference>
<dbReference type="OrthoDB" id="195316at2"/>
<dbReference type="InterPro" id="IPR014469">
    <property type="entry name" value="DUF2271"/>
</dbReference>
<accession>B0SW70</accession>
<gene>
    <name evidence="2" type="ordered locus">Caul_3989</name>
</gene>
<feature type="signal peptide" evidence="1">
    <location>
        <begin position="1"/>
        <end position="22"/>
    </location>
</feature>
<keyword evidence="1" id="KW-0732">Signal</keyword>
<evidence type="ECO:0008006" key="3">
    <source>
        <dbReference type="Google" id="ProtNLM"/>
    </source>
</evidence>
<dbReference type="AlphaFoldDB" id="B0SW70"/>
<dbReference type="PIRSF" id="PIRSF014995">
    <property type="entry name" value="UCP014995"/>
    <property type="match status" value="1"/>
</dbReference>
<evidence type="ECO:0000313" key="2">
    <source>
        <dbReference type="EMBL" id="ABZ73114.1"/>
    </source>
</evidence>
<name>B0SW70_CAUSK</name>
<dbReference type="HOGENOM" id="CLU_129911_0_0_5"/>
<organism evidence="2">
    <name type="scientific">Caulobacter sp. (strain K31)</name>
    <dbReference type="NCBI Taxonomy" id="366602"/>
    <lineage>
        <taxon>Bacteria</taxon>
        <taxon>Pseudomonadati</taxon>
        <taxon>Pseudomonadota</taxon>
        <taxon>Alphaproteobacteria</taxon>
        <taxon>Caulobacterales</taxon>
        <taxon>Caulobacteraceae</taxon>
        <taxon>Caulobacter</taxon>
    </lineage>
</organism>
<reference evidence="2" key="1">
    <citation type="submission" date="2008-01" db="EMBL/GenBank/DDBJ databases">
        <title>Complete sequence of chromosome of Caulobacter sp. K31.</title>
        <authorList>
            <consortium name="US DOE Joint Genome Institute"/>
            <person name="Copeland A."/>
            <person name="Lucas S."/>
            <person name="Lapidus A."/>
            <person name="Barry K."/>
            <person name="Glavina del Rio T."/>
            <person name="Dalin E."/>
            <person name="Tice H."/>
            <person name="Pitluck S."/>
            <person name="Bruce D."/>
            <person name="Goodwin L."/>
            <person name="Thompson L.S."/>
            <person name="Brettin T."/>
            <person name="Detter J.C."/>
            <person name="Han C."/>
            <person name="Schmutz J."/>
            <person name="Larimer F."/>
            <person name="Land M."/>
            <person name="Hauser L."/>
            <person name="Kyrpides N."/>
            <person name="Kim E."/>
            <person name="Stephens C."/>
            <person name="Richardson P."/>
        </authorList>
    </citation>
    <scope>NUCLEOTIDE SEQUENCE [LARGE SCALE GENOMIC DNA]</scope>
    <source>
        <strain evidence="2">K31</strain>
    </source>
</reference>
<dbReference type="Pfam" id="PF10029">
    <property type="entry name" value="DUF2271"/>
    <property type="match status" value="1"/>
</dbReference>
<sequence length="176" mass="18535" precursor="true">MKRSLSLLTFSALGAGATPALAADLNVTVEVPRLTVAEYHKPYVAIWIENPADATAAGTLAVWYDANSKEDKGVKWLKDMRQWWRKAGRTMSFPADGISGATRAPGPQKVVFSGAKGPLKDLKPGQYTLVVEAAREVGGHEAVRVPFVWVAPGGKPGAPATAKGTAEVGAVTVAVR</sequence>
<dbReference type="KEGG" id="cak:Caul_3989"/>
<protein>
    <recommendedName>
        <fullName evidence="3">DUF2271 domain-containing protein</fullName>
    </recommendedName>
</protein>
<dbReference type="EMBL" id="CP000927">
    <property type="protein sequence ID" value="ABZ73114.1"/>
    <property type="molecule type" value="Genomic_DNA"/>
</dbReference>
<evidence type="ECO:0000256" key="1">
    <source>
        <dbReference type="SAM" id="SignalP"/>
    </source>
</evidence>